<dbReference type="EMBL" id="LAVV01009358">
    <property type="protein sequence ID" value="KNZ50726.1"/>
    <property type="molecule type" value="Genomic_DNA"/>
</dbReference>
<reference evidence="1 2" key="1">
    <citation type="submission" date="2015-08" db="EMBL/GenBank/DDBJ databases">
        <title>Next Generation Sequencing and Analysis of the Genome of Puccinia sorghi L Schw, the Causal Agent of Maize Common Rust.</title>
        <authorList>
            <person name="Rochi L."/>
            <person name="Burguener G."/>
            <person name="Darino M."/>
            <person name="Turjanski A."/>
            <person name="Kreff E."/>
            <person name="Dieguez M.J."/>
            <person name="Sacco F."/>
        </authorList>
    </citation>
    <scope>NUCLEOTIDE SEQUENCE [LARGE SCALE GENOMIC DNA]</scope>
    <source>
        <strain evidence="1 2">RO10H11247</strain>
    </source>
</reference>
<name>A0A0L6UQB3_9BASI</name>
<keyword evidence="2" id="KW-1185">Reference proteome</keyword>
<protein>
    <submittedName>
        <fullName evidence="1">Uncharacterized protein</fullName>
    </submittedName>
</protein>
<proteinExistence type="predicted"/>
<organism evidence="1 2">
    <name type="scientific">Puccinia sorghi</name>
    <dbReference type="NCBI Taxonomy" id="27349"/>
    <lineage>
        <taxon>Eukaryota</taxon>
        <taxon>Fungi</taxon>
        <taxon>Dikarya</taxon>
        <taxon>Basidiomycota</taxon>
        <taxon>Pucciniomycotina</taxon>
        <taxon>Pucciniomycetes</taxon>
        <taxon>Pucciniales</taxon>
        <taxon>Pucciniaceae</taxon>
        <taxon>Puccinia</taxon>
    </lineage>
</organism>
<evidence type="ECO:0000313" key="1">
    <source>
        <dbReference type="EMBL" id="KNZ50726.1"/>
    </source>
</evidence>
<comment type="caution">
    <text evidence="1">The sequence shown here is derived from an EMBL/GenBank/DDBJ whole genome shotgun (WGS) entry which is preliminary data.</text>
</comment>
<dbReference type="AlphaFoldDB" id="A0A0L6UQB3"/>
<accession>A0A0L6UQB3</accession>
<dbReference type="Proteomes" id="UP000037035">
    <property type="component" value="Unassembled WGS sequence"/>
</dbReference>
<evidence type="ECO:0000313" key="2">
    <source>
        <dbReference type="Proteomes" id="UP000037035"/>
    </source>
</evidence>
<gene>
    <name evidence="1" type="ORF">VP01_4270g1</name>
</gene>
<dbReference type="VEuPathDB" id="FungiDB:VP01_4270g1"/>
<sequence length="66" mass="7564">MAEPDVLGLKNLDSAEWLMRNFKAAIKRPQEAALVLLGLTQQRNRDLGTGANYTHGFFKHQWDDQH</sequence>
<feature type="non-terminal residue" evidence="1">
    <location>
        <position position="66"/>
    </location>
</feature>